<dbReference type="OrthoDB" id="2562154at2759"/>
<dbReference type="EMBL" id="KV700123">
    <property type="protein sequence ID" value="OCF34793.1"/>
    <property type="molecule type" value="Genomic_DNA"/>
</dbReference>
<gene>
    <name evidence="2" type="ORF">I316_03337</name>
</gene>
<feature type="compositionally biased region" description="Polar residues" evidence="1">
    <location>
        <begin position="39"/>
        <end position="53"/>
    </location>
</feature>
<reference evidence="3" key="2">
    <citation type="submission" date="2013-12" db="EMBL/GenBank/DDBJ databases">
        <title>Evolution of pathogenesis and genome organization in the Tremellales.</title>
        <authorList>
            <person name="Cuomo C."/>
            <person name="Litvintseva A."/>
            <person name="Heitman J."/>
            <person name="Chen Y."/>
            <person name="Sun S."/>
            <person name="Springer D."/>
            <person name="Dromer F."/>
            <person name="Young S."/>
            <person name="Zeng Q."/>
            <person name="Chapman S."/>
            <person name="Gujja S."/>
            <person name="Saif S."/>
            <person name="Birren B."/>
        </authorList>
    </citation>
    <scope>NUCLEOTIDE SEQUENCE [LARGE SCALE GENOMIC DNA]</scope>
    <source>
        <strain evidence="3">BCC8398</strain>
    </source>
</reference>
<evidence type="ECO:0000313" key="2">
    <source>
        <dbReference type="EMBL" id="OCF34793.1"/>
    </source>
</evidence>
<feature type="region of interest" description="Disordered" evidence="1">
    <location>
        <begin position="253"/>
        <end position="287"/>
    </location>
</feature>
<accession>A0A1B9GUS4</accession>
<evidence type="ECO:0000256" key="1">
    <source>
        <dbReference type="SAM" id="MobiDB-lite"/>
    </source>
</evidence>
<organism evidence="2 3">
    <name type="scientific">Kwoniella heveanensis BCC8398</name>
    <dbReference type="NCBI Taxonomy" id="1296120"/>
    <lineage>
        <taxon>Eukaryota</taxon>
        <taxon>Fungi</taxon>
        <taxon>Dikarya</taxon>
        <taxon>Basidiomycota</taxon>
        <taxon>Agaricomycotina</taxon>
        <taxon>Tremellomycetes</taxon>
        <taxon>Tremellales</taxon>
        <taxon>Cryptococcaceae</taxon>
        <taxon>Kwoniella</taxon>
    </lineage>
</organism>
<keyword evidence="3" id="KW-1185">Reference proteome</keyword>
<dbReference type="AlphaFoldDB" id="A0A1B9GUS4"/>
<feature type="region of interest" description="Disordered" evidence="1">
    <location>
        <begin position="37"/>
        <end position="71"/>
    </location>
</feature>
<proteinExistence type="predicted"/>
<evidence type="ECO:0000313" key="3">
    <source>
        <dbReference type="Proteomes" id="UP000092666"/>
    </source>
</evidence>
<sequence length="321" mass="32912">MPTEVTPSYSYSVPIPTAHRIPMAMAMPMPMPMPMHQGWLSQSHPNPSPSVWRSSPPDPAQAPAGSSWDTISRRHIPGSVLANGTRCDWTPYAGETYIPAANNVLGAEARQVRSCAGAGTLFTPNAAAASASGVVMGNGGGGSRVMSSIGGGGSSILSRGSCGSVVPPIGGYREDDGWAGSTGRVHLGHAPDMSTTAGAIGLGSGIAMGLGSTAGSSMIFSHAPAGYGNHARMTPTVAAGLAAETELLTPISITSSPSHRSLPAPVSILKGQGQGKHHKKGSERRFEADCGDCRGGRGCGECRRRDSTLRGGRSCRECQYC</sequence>
<dbReference type="Proteomes" id="UP000092666">
    <property type="component" value="Unassembled WGS sequence"/>
</dbReference>
<name>A0A1B9GUS4_9TREE</name>
<reference evidence="2 3" key="1">
    <citation type="submission" date="2013-07" db="EMBL/GenBank/DDBJ databases">
        <title>The Genome Sequence of Cryptococcus heveanensis BCC8398.</title>
        <authorList>
            <consortium name="The Broad Institute Genome Sequencing Platform"/>
            <person name="Cuomo C."/>
            <person name="Litvintseva A."/>
            <person name="Chen Y."/>
            <person name="Heitman J."/>
            <person name="Sun S."/>
            <person name="Springer D."/>
            <person name="Dromer F."/>
            <person name="Young S.K."/>
            <person name="Zeng Q."/>
            <person name="Gargeya S."/>
            <person name="Fitzgerald M."/>
            <person name="Abouelleil A."/>
            <person name="Alvarado L."/>
            <person name="Berlin A.M."/>
            <person name="Chapman S.B."/>
            <person name="Dewar J."/>
            <person name="Goldberg J."/>
            <person name="Griggs A."/>
            <person name="Gujja S."/>
            <person name="Hansen M."/>
            <person name="Howarth C."/>
            <person name="Imamovic A."/>
            <person name="Larimer J."/>
            <person name="McCowan C."/>
            <person name="Murphy C."/>
            <person name="Pearson M."/>
            <person name="Priest M."/>
            <person name="Roberts A."/>
            <person name="Saif S."/>
            <person name="Shea T."/>
            <person name="Sykes S."/>
            <person name="Wortman J."/>
            <person name="Nusbaum C."/>
            <person name="Birren B."/>
        </authorList>
    </citation>
    <scope>NUCLEOTIDE SEQUENCE [LARGE SCALE GENOMIC DNA]</scope>
    <source>
        <strain evidence="2 3">BCC8398</strain>
    </source>
</reference>
<protein>
    <submittedName>
        <fullName evidence="2">Uncharacterized protein</fullName>
    </submittedName>
</protein>